<protein>
    <submittedName>
        <fullName evidence="1">Uncharacterized protein</fullName>
    </submittedName>
</protein>
<comment type="caution">
    <text evidence="1">The sequence shown here is derived from an EMBL/GenBank/DDBJ whole genome shotgun (WGS) entry which is preliminary data.</text>
</comment>
<keyword evidence="2" id="KW-1185">Reference proteome</keyword>
<dbReference type="EMBL" id="CM043034">
    <property type="protein sequence ID" value="KAI4581815.1"/>
    <property type="molecule type" value="Genomic_DNA"/>
</dbReference>
<evidence type="ECO:0000313" key="1">
    <source>
        <dbReference type="EMBL" id="KAI4581815.1"/>
    </source>
</evidence>
<organism evidence="1 2">
    <name type="scientific">Ovis ammon polii x Ovis aries</name>
    <dbReference type="NCBI Taxonomy" id="2918886"/>
    <lineage>
        <taxon>Eukaryota</taxon>
        <taxon>Metazoa</taxon>
        <taxon>Chordata</taxon>
        <taxon>Craniata</taxon>
        <taxon>Vertebrata</taxon>
        <taxon>Euteleostomi</taxon>
        <taxon>Mammalia</taxon>
        <taxon>Eutheria</taxon>
        <taxon>Laurasiatheria</taxon>
        <taxon>Artiodactyla</taxon>
        <taxon>Ruminantia</taxon>
        <taxon>Pecora</taxon>
        <taxon>Bovidae</taxon>
        <taxon>Caprinae</taxon>
        <taxon>Ovis</taxon>
    </lineage>
</organism>
<evidence type="ECO:0000313" key="2">
    <source>
        <dbReference type="Proteomes" id="UP001057279"/>
    </source>
</evidence>
<dbReference type="Proteomes" id="UP001057279">
    <property type="component" value="Linkage Group LG09"/>
</dbReference>
<sequence>MVLIRRIGQLQTHQKGHNLARTLQRRPWHLKLTFAAGNEIRVCIKVIPLLSTQLFSKSFLRQSSKRLCYFLISELISCQTSIRCTYEGVSETGLQTRVNKECYYDLPCLPVVQACRGCDRLEWLMGPDGSGLNQAMLGTVRSARGEDLRLLPSECPEPSFYLLLRNQAQGPYPEAGPGCGSVTMAAPCMPPPRAQFGSWGKLWEENKRLINWFQKSGRKPSTQIHSMALEEKGQKSTKMAIASGMNRFVALCDRDVLYARGSRCSSVQLQPDLAEHNAFEDMKNGDQEKDEAA</sequence>
<reference evidence="1" key="1">
    <citation type="submission" date="2022-03" db="EMBL/GenBank/DDBJ databases">
        <title>Genomic analyses of argali, domestic sheep and their hybrids provide insights into chromosomal evolution, heterosis and genetic basis of agronomic traits.</title>
        <authorList>
            <person name="Li M."/>
        </authorList>
    </citation>
    <scope>NUCLEOTIDE SEQUENCE</scope>
    <source>
        <strain evidence="1">F1 hybrid</strain>
    </source>
</reference>
<accession>A0ACB9UX24</accession>
<gene>
    <name evidence="1" type="ORF">MJG53_009340</name>
</gene>
<name>A0ACB9UX24_9CETA</name>
<proteinExistence type="predicted"/>